<dbReference type="GO" id="GO:0046872">
    <property type="term" value="F:metal ion binding"/>
    <property type="evidence" value="ECO:0007669"/>
    <property type="project" value="UniProtKB-KW"/>
</dbReference>
<keyword evidence="8" id="KW-1185">Reference proteome</keyword>
<name>A0AAD6CJJ1_9EURO</name>
<dbReference type="Proteomes" id="UP001213681">
    <property type="component" value="Unassembled WGS sequence"/>
</dbReference>
<dbReference type="GeneID" id="81594629"/>
<evidence type="ECO:0000256" key="3">
    <source>
        <dbReference type="ARBA" id="ARBA00022833"/>
    </source>
</evidence>
<dbReference type="AlphaFoldDB" id="A0AAD6CJJ1"/>
<keyword evidence="2" id="KW-0479">Metal-binding</keyword>
<sequence length="124" mass="13292">MEMRVVGIDGGQDKKALCLSLGVDVFIDFLDVKDVVRAVSDLTDCGVAGVIVTAASRSAYEQGAQMLGIGGTLVPVGLYVQEDLALAARKQIRAEVQCFPMEQAEAVFQSKANRYKGRAALRLE</sequence>
<dbReference type="GO" id="GO:0005737">
    <property type="term" value="C:cytoplasm"/>
    <property type="evidence" value="ECO:0007669"/>
    <property type="project" value="TreeGrafter"/>
</dbReference>
<accession>A0AAD6CJJ1</accession>
<dbReference type="Gene3D" id="3.40.50.720">
    <property type="entry name" value="NAD(P)-binding Rossmann-like Domain"/>
    <property type="match status" value="1"/>
</dbReference>
<keyword evidence="4" id="KW-0560">Oxidoreductase</keyword>
<organism evidence="7 8">
    <name type="scientific">Penicillium daleae</name>
    <dbReference type="NCBI Taxonomy" id="63821"/>
    <lineage>
        <taxon>Eukaryota</taxon>
        <taxon>Fungi</taxon>
        <taxon>Dikarya</taxon>
        <taxon>Ascomycota</taxon>
        <taxon>Pezizomycotina</taxon>
        <taxon>Eurotiomycetes</taxon>
        <taxon>Eurotiomycetidae</taxon>
        <taxon>Eurotiales</taxon>
        <taxon>Aspergillaceae</taxon>
        <taxon>Penicillium</taxon>
    </lineage>
</organism>
<comment type="caution">
    <text evidence="7">The sequence shown here is derived from an EMBL/GenBank/DDBJ whole genome shotgun (WGS) entry which is preliminary data.</text>
</comment>
<protein>
    <recommendedName>
        <fullName evidence="6">Alcohol dehydrogenase-like C-terminal domain-containing protein</fullName>
    </recommendedName>
</protein>
<evidence type="ECO:0000256" key="2">
    <source>
        <dbReference type="ARBA" id="ARBA00022723"/>
    </source>
</evidence>
<dbReference type="InterPro" id="IPR036291">
    <property type="entry name" value="NAD(P)-bd_dom_sf"/>
</dbReference>
<gene>
    <name evidence="7" type="ORF">N7458_000992</name>
</gene>
<dbReference type="GO" id="GO:0004022">
    <property type="term" value="F:alcohol dehydrogenase (NAD+) activity"/>
    <property type="evidence" value="ECO:0007669"/>
    <property type="project" value="TreeGrafter"/>
</dbReference>
<evidence type="ECO:0000259" key="6">
    <source>
        <dbReference type="Pfam" id="PF00107"/>
    </source>
</evidence>
<evidence type="ECO:0000256" key="5">
    <source>
        <dbReference type="ARBA" id="ARBA00023027"/>
    </source>
</evidence>
<dbReference type="RefSeq" id="XP_056772153.1">
    <property type="nucleotide sequence ID" value="XM_056904386.1"/>
</dbReference>
<dbReference type="PANTHER" id="PTHR42940:SF3">
    <property type="entry name" value="ALCOHOL DEHYDROGENASE 1-RELATED"/>
    <property type="match status" value="1"/>
</dbReference>
<dbReference type="InterPro" id="IPR013149">
    <property type="entry name" value="ADH-like_C"/>
</dbReference>
<evidence type="ECO:0000256" key="4">
    <source>
        <dbReference type="ARBA" id="ARBA00023002"/>
    </source>
</evidence>
<dbReference type="PANTHER" id="PTHR42940">
    <property type="entry name" value="ALCOHOL DEHYDROGENASE 1-RELATED"/>
    <property type="match status" value="1"/>
</dbReference>
<keyword evidence="5" id="KW-0520">NAD</keyword>
<comment type="cofactor">
    <cofactor evidence="1">
        <name>Zn(2+)</name>
        <dbReference type="ChEBI" id="CHEBI:29105"/>
    </cofactor>
</comment>
<feature type="domain" description="Alcohol dehydrogenase-like C-terminal" evidence="6">
    <location>
        <begin position="2"/>
        <end position="96"/>
    </location>
</feature>
<evidence type="ECO:0000313" key="7">
    <source>
        <dbReference type="EMBL" id="KAJ5465306.1"/>
    </source>
</evidence>
<dbReference type="EMBL" id="JAPVEA010000001">
    <property type="protein sequence ID" value="KAJ5465306.1"/>
    <property type="molecule type" value="Genomic_DNA"/>
</dbReference>
<proteinExistence type="predicted"/>
<dbReference type="SUPFAM" id="SSF51735">
    <property type="entry name" value="NAD(P)-binding Rossmann-fold domains"/>
    <property type="match status" value="1"/>
</dbReference>
<reference evidence="7" key="1">
    <citation type="submission" date="2022-12" db="EMBL/GenBank/DDBJ databases">
        <authorList>
            <person name="Petersen C."/>
        </authorList>
    </citation>
    <scope>NUCLEOTIDE SEQUENCE</scope>
    <source>
        <strain evidence="7">IBT 16125</strain>
    </source>
</reference>
<evidence type="ECO:0000313" key="8">
    <source>
        <dbReference type="Proteomes" id="UP001213681"/>
    </source>
</evidence>
<dbReference type="Pfam" id="PF00107">
    <property type="entry name" value="ADH_zinc_N"/>
    <property type="match status" value="1"/>
</dbReference>
<keyword evidence="3" id="KW-0862">Zinc</keyword>
<evidence type="ECO:0000256" key="1">
    <source>
        <dbReference type="ARBA" id="ARBA00001947"/>
    </source>
</evidence>
<reference evidence="7" key="2">
    <citation type="journal article" date="2023" name="IMA Fungus">
        <title>Comparative genomic study of the Penicillium genus elucidates a diverse pangenome and 15 lateral gene transfer events.</title>
        <authorList>
            <person name="Petersen C."/>
            <person name="Sorensen T."/>
            <person name="Nielsen M.R."/>
            <person name="Sondergaard T.E."/>
            <person name="Sorensen J.L."/>
            <person name="Fitzpatrick D.A."/>
            <person name="Frisvad J.C."/>
            <person name="Nielsen K.L."/>
        </authorList>
    </citation>
    <scope>NUCLEOTIDE SEQUENCE</scope>
    <source>
        <strain evidence="7">IBT 16125</strain>
    </source>
</reference>